<comment type="cofactor">
    <cofactor evidence="1">
        <name>Mg(2+)</name>
        <dbReference type="ChEBI" id="CHEBI:18420"/>
    </cofactor>
</comment>
<dbReference type="InterPro" id="IPR005844">
    <property type="entry name" value="A-D-PHexomutase_a/b/a-I"/>
</dbReference>
<dbReference type="CDD" id="cd03089">
    <property type="entry name" value="PMM_PGM"/>
    <property type="match status" value="1"/>
</dbReference>
<dbReference type="InterPro" id="IPR005841">
    <property type="entry name" value="Alpha-D-phosphohexomutase_SF"/>
</dbReference>
<evidence type="ECO:0000256" key="3">
    <source>
        <dbReference type="ARBA" id="ARBA00022553"/>
    </source>
</evidence>
<evidence type="ECO:0000259" key="8">
    <source>
        <dbReference type="Pfam" id="PF02878"/>
    </source>
</evidence>
<comment type="similarity">
    <text evidence="2">Belongs to the phosphohexose mutase family.</text>
</comment>
<dbReference type="SUPFAM" id="SSF53738">
    <property type="entry name" value="Phosphoglucomutase, first 3 domains"/>
    <property type="match status" value="3"/>
</dbReference>
<name>A0A0G1BQI8_9BACT</name>
<dbReference type="InterPro" id="IPR036900">
    <property type="entry name" value="A-D-PHexomutase_C_sf"/>
</dbReference>
<keyword evidence="3" id="KW-0597">Phosphoprotein</keyword>
<evidence type="ECO:0000313" key="12">
    <source>
        <dbReference type="Proteomes" id="UP000034036"/>
    </source>
</evidence>
<sequence length="470" mass="53114">MRLQKNKMTEESNGINLKLKAFNPQVFKAYDIRGLYPQELDHNTSELIAYGFAEYLRQIDPKPTCLLGKDVRESSEELLELVREKLLSEGINVINIGLATSPMFTFALASSKVTGGLIVTASHNSIQYNGFKLFKGADSLSEKHGLPEIKKIIESNVKIFPRERGSVKEENYTAKYIDFLSSNSKIGRKIKAVFDPGGGSAGIILPGLLKRIKVEPFFSFLRSDPSLLMREPNPLLSRAQEKAREILLKERAEVAFIYDPDADRVVLLDEKGKMIRGDGVLWLLANHLCEENDAVVHDILSSLALTEDLESVKIRAIPSRVGHSFIKEAMRDNNAALGGELSGHFYFKDFFYADSAFFATIKIIEILSQSDKKLSEILAPYLRYYHSGEIDFKSEYKSKIIEILAEVYKDGEASRLDGLTVRYPSWWFNIRPSATEDALRLVFEAKNKELFEQKKSELFDFLRSSGAELI</sequence>
<dbReference type="InterPro" id="IPR005846">
    <property type="entry name" value="A-D-PHexomutase_a/b/a-III"/>
</dbReference>
<dbReference type="PANTHER" id="PTHR43771">
    <property type="entry name" value="PHOSPHOMANNOMUTASE"/>
    <property type="match status" value="1"/>
</dbReference>
<dbReference type="STRING" id="1618659.UV11_C0008G0055"/>
<proteinExistence type="inferred from homology"/>
<evidence type="ECO:0000256" key="1">
    <source>
        <dbReference type="ARBA" id="ARBA00001946"/>
    </source>
</evidence>
<evidence type="ECO:0000259" key="7">
    <source>
        <dbReference type="Pfam" id="PF00408"/>
    </source>
</evidence>
<dbReference type="Pfam" id="PF02879">
    <property type="entry name" value="PGM_PMM_II"/>
    <property type="match status" value="1"/>
</dbReference>
<reference evidence="11 12" key="1">
    <citation type="journal article" date="2015" name="Nature">
        <title>rRNA introns, odd ribosomes, and small enigmatic genomes across a large radiation of phyla.</title>
        <authorList>
            <person name="Brown C.T."/>
            <person name="Hug L.A."/>
            <person name="Thomas B.C."/>
            <person name="Sharon I."/>
            <person name="Castelle C.J."/>
            <person name="Singh A."/>
            <person name="Wilkins M.J."/>
            <person name="Williams K.H."/>
            <person name="Banfield J.F."/>
        </authorList>
    </citation>
    <scope>NUCLEOTIDE SEQUENCE [LARGE SCALE GENOMIC DNA]</scope>
</reference>
<dbReference type="GO" id="GO:0046872">
    <property type="term" value="F:metal ion binding"/>
    <property type="evidence" value="ECO:0007669"/>
    <property type="project" value="UniProtKB-KW"/>
</dbReference>
<dbReference type="InterPro" id="IPR016055">
    <property type="entry name" value="A-D-PHexomutase_a/b/a-I/II/III"/>
</dbReference>
<evidence type="ECO:0000259" key="9">
    <source>
        <dbReference type="Pfam" id="PF02879"/>
    </source>
</evidence>
<comment type="caution">
    <text evidence="11">The sequence shown here is derived from an EMBL/GenBank/DDBJ whole genome shotgun (WGS) entry which is preliminary data.</text>
</comment>
<dbReference type="PRINTS" id="PR00509">
    <property type="entry name" value="PGMPMM"/>
</dbReference>
<evidence type="ECO:0000313" key="11">
    <source>
        <dbReference type="EMBL" id="KKS48516.1"/>
    </source>
</evidence>
<dbReference type="InterPro" id="IPR005845">
    <property type="entry name" value="A-D-PHexomutase_a/b/a-II"/>
</dbReference>
<accession>A0A0G1BQI8</accession>
<evidence type="ECO:0000256" key="5">
    <source>
        <dbReference type="ARBA" id="ARBA00022842"/>
    </source>
</evidence>
<evidence type="ECO:0000259" key="10">
    <source>
        <dbReference type="Pfam" id="PF02880"/>
    </source>
</evidence>
<keyword evidence="6" id="KW-0413">Isomerase</keyword>
<gene>
    <name evidence="11" type="ORF">UV11_C0008G0055</name>
</gene>
<dbReference type="Gene3D" id="3.30.310.50">
    <property type="entry name" value="Alpha-D-phosphohexomutase, C-terminal domain"/>
    <property type="match status" value="1"/>
</dbReference>
<dbReference type="Gene3D" id="3.40.120.10">
    <property type="entry name" value="Alpha-D-Glucose-1,6-Bisphosphate, subunit A, domain 3"/>
    <property type="match status" value="3"/>
</dbReference>
<dbReference type="Proteomes" id="UP000034036">
    <property type="component" value="Unassembled WGS sequence"/>
</dbReference>
<evidence type="ECO:0000256" key="4">
    <source>
        <dbReference type="ARBA" id="ARBA00022723"/>
    </source>
</evidence>
<dbReference type="GO" id="GO:0005975">
    <property type="term" value="P:carbohydrate metabolic process"/>
    <property type="evidence" value="ECO:0007669"/>
    <property type="project" value="InterPro"/>
</dbReference>
<dbReference type="Pfam" id="PF00408">
    <property type="entry name" value="PGM_PMM_IV"/>
    <property type="match status" value="1"/>
</dbReference>
<organism evidence="11 12">
    <name type="scientific">Candidatus Giovannonibacteria bacterium GW2011_GWF2_42_19</name>
    <dbReference type="NCBI Taxonomy" id="1618659"/>
    <lineage>
        <taxon>Bacteria</taxon>
        <taxon>Candidatus Giovannoniibacteriota</taxon>
    </lineage>
</organism>
<feature type="domain" description="Alpha-D-phosphohexomutase alpha/beta/alpha" evidence="8">
    <location>
        <begin position="25"/>
        <end position="156"/>
    </location>
</feature>
<feature type="domain" description="Alpha-D-phosphohexomutase alpha/beta/alpha" evidence="10">
    <location>
        <begin position="277"/>
        <end position="379"/>
    </location>
</feature>
<dbReference type="Pfam" id="PF02880">
    <property type="entry name" value="PGM_PMM_III"/>
    <property type="match status" value="1"/>
</dbReference>
<dbReference type="EMBL" id="LCDF01000008">
    <property type="protein sequence ID" value="KKS48516.1"/>
    <property type="molecule type" value="Genomic_DNA"/>
</dbReference>
<keyword evidence="4" id="KW-0479">Metal-binding</keyword>
<dbReference type="Pfam" id="PF02878">
    <property type="entry name" value="PGM_PMM_I"/>
    <property type="match status" value="1"/>
</dbReference>
<protein>
    <submittedName>
        <fullName evidence="11">Phosphomannomutase</fullName>
    </submittedName>
</protein>
<evidence type="ECO:0000256" key="6">
    <source>
        <dbReference type="ARBA" id="ARBA00023235"/>
    </source>
</evidence>
<dbReference type="AlphaFoldDB" id="A0A0G1BQI8"/>
<dbReference type="GO" id="GO:0016868">
    <property type="term" value="F:intramolecular phosphotransferase activity"/>
    <property type="evidence" value="ECO:0007669"/>
    <property type="project" value="InterPro"/>
</dbReference>
<dbReference type="SUPFAM" id="SSF55957">
    <property type="entry name" value="Phosphoglucomutase, C-terminal domain"/>
    <property type="match status" value="1"/>
</dbReference>
<dbReference type="PANTHER" id="PTHR43771:SF1">
    <property type="entry name" value="PHOSPHOMANNOMUTASE"/>
    <property type="match status" value="1"/>
</dbReference>
<feature type="domain" description="Alpha-D-phosphohexomutase C-terminal" evidence="7">
    <location>
        <begin position="400"/>
        <end position="458"/>
    </location>
</feature>
<dbReference type="InterPro" id="IPR005843">
    <property type="entry name" value="A-D-PHexomutase_C"/>
</dbReference>
<evidence type="ECO:0000256" key="2">
    <source>
        <dbReference type="ARBA" id="ARBA00010231"/>
    </source>
</evidence>
<keyword evidence="5" id="KW-0460">Magnesium</keyword>
<feature type="domain" description="Alpha-D-phosphohexomutase alpha/beta/alpha" evidence="9">
    <location>
        <begin position="172"/>
        <end position="272"/>
    </location>
</feature>